<evidence type="ECO:0000259" key="2">
    <source>
        <dbReference type="PROSITE" id="PS51819"/>
    </source>
</evidence>
<dbReference type="KEGG" id="hdi:HDIA_3050"/>
<dbReference type="RefSeq" id="WP_099556949.1">
    <property type="nucleotide sequence ID" value="NZ_LT960614.1"/>
</dbReference>
<dbReference type="GO" id="GO:0046872">
    <property type="term" value="F:metal ion binding"/>
    <property type="evidence" value="ECO:0007669"/>
    <property type="project" value="UniProtKB-KW"/>
</dbReference>
<dbReference type="PANTHER" id="PTHR43279:SF1">
    <property type="entry name" value="CATECHOL-2,3-DIOXYGENASE"/>
    <property type="match status" value="1"/>
</dbReference>
<dbReference type="GO" id="GO:0018577">
    <property type="term" value="F:catechol 2,3-dioxygenase activity"/>
    <property type="evidence" value="ECO:0007669"/>
    <property type="project" value="UniProtKB-EC"/>
</dbReference>
<dbReference type="EC" id="1.13.11.2" evidence="3"/>
<organism evidence="3 4">
    <name type="scientific">Hartmannibacter diazotrophicus</name>
    <dbReference type="NCBI Taxonomy" id="1482074"/>
    <lineage>
        <taxon>Bacteria</taxon>
        <taxon>Pseudomonadati</taxon>
        <taxon>Pseudomonadota</taxon>
        <taxon>Alphaproteobacteria</taxon>
        <taxon>Hyphomicrobiales</taxon>
        <taxon>Pleomorphomonadaceae</taxon>
        <taxon>Hartmannibacter</taxon>
    </lineage>
</organism>
<dbReference type="InterPro" id="IPR037523">
    <property type="entry name" value="VOC_core"/>
</dbReference>
<dbReference type="AlphaFoldDB" id="A0A2C9DA21"/>
<gene>
    <name evidence="3" type="primary">catE</name>
    <name evidence="3" type="ORF">HDIA_3050</name>
</gene>
<keyword evidence="3" id="KW-0560">Oxidoreductase</keyword>
<keyword evidence="3" id="KW-0223">Dioxygenase</keyword>
<name>A0A2C9DA21_9HYPH</name>
<dbReference type="SUPFAM" id="SSF54593">
    <property type="entry name" value="Glyoxalase/Bleomycin resistance protein/Dihydroxybiphenyl dioxygenase"/>
    <property type="match status" value="2"/>
</dbReference>
<keyword evidence="1" id="KW-0479">Metal-binding</keyword>
<dbReference type="InterPro" id="IPR018146">
    <property type="entry name" value="Glyoxalase_1_CS"/>
</dbReference>
<dbReference type="Proteomes" id="UP000223606">
    <property type="component" value="Chromosome 1"/>
</dbReference>
<dbReference type="PROSITE" id="PS00934">
    <property type="entry name" value="GLYOXALASE_I_1"/>
    <property type="match status" value="1"/>
</dbReference>
<dbReference type="GO" id="GO:0004462">
    <property type="term" value="F:lactoylglutathione lyase activity"/>
    <property type="evidence" value="ECO:0007669"/>
    <property type="project" value="InterPro"/>
</dbReference>
<evidence type="ECO:0000313" key="4">
    <source>
        <dbReference type="Proteomes" id="UP000223606"/>
    </source>
</evidence>
<dbReference type="EMBL" id="LT960614">
    <property type="protein sequence ID" value="SON56591.1"/>
    <property type="molecule type" value="Genomic_DNA"/>
</dbReference>
<protein>
    <submittedName>
        <fullName evidence="3">Catechol-2,3-dioxygenase</fullName>
        <ecNumber evidence="3">1.13.11.2</ecNumber>
    </submittedName>
</protein>
<feature type="domain" description="VOC" evidence="2">
    <location>
        <begin position="21"/>
        <end position="138"/>
    </location>
</feature>
<feature type="domain" description="VOC" evidence="2">
    <location>
        <begin position="182"/>
        <end position="310"/>
    </location>
</feature>
<dbReference type="OrthoDB" id="9792626at2"/>
<evidence type="ECO:0000256" key="1">
    <source>
        <dbReference type="ARBA" id="ARBA00022723"/>
    </source>
</evidence>
<dbReference type="InterPro" id="IPR029068">
    <property type="entry name" value="Glyas_Bleomycin-R_OHBP_Dase"/>
</dbReference>
<accession>A0A2C9DA21</accession>
<dbReference type="InterPro" id="IPR004360">
    <property type="entry name" value="Glyas_Fos-R_dOase_dom"/>
</dbReference>
<reference evidence="4" key="1">
    <citation type="submission" date="2017-09" db="EMBL/GenBank/DDBJ databases">
        <title>Genome sequence of Nannocystis excedens DSM 71.</title>
        <authorList>
            <person name="Blom J."/>
        </authorList>
    </citation>
    <scope>NUCLEOTIDE SEQUENCE [LARGE SCALE GENOMIC DNA]</scope>
    <source>
        <strain evidence="4">type strain: E19</strain>
    </source>
</reference>
<keyword evidence="4" id="KW-1185">Reference proteome</keyword>
<dbReference type="CDD" id="cd07255">
    <property type="entry name" value="VOC_BsCatE_like_N"/>
    <property type="match status" value="1"/>
</dbReference>
<dbReference type="PANTHER" id="PTHR43279">
    <property type="entry name" value="CATECHOL-2,3-DIOXYGENASE"/>
    <property type="match status" value="1"/>
</dbReference>
<dbReference type="Gene3D" id="3.10.180.10">
    <property type="entry name" value="2,3-Dihydroxybiphenyl 1,2-Dioxygenase, domain 1"/>
    <property type="match status" value="2"/>
</dbReference>
<proteinExistence type="predicted"/>
<dbReference type="PROSITE" id="PS51819">
    <property type="entry name" value="VOC"/>
    <property type="match status" value="2"/>
</dbReference>
<sequence>MSSLSLVSEQAATPRMAPEMATGAVTLNVRDLARVSDFYQEILGLVVQDQVPGRVVLGAEGGVPLVTLVETPEAAIPPRRAAGLFHMAILLPTRADLGRWVGYMAATRTPVQGAADHLVSEAIYLSDPEGNGIEVYRDRPRHEWPHENGKLKMANAPVDFDGLLAEADSEGAAWSKAPAGTRMGHIHLNVNDLTPTLSFYDGGLGLDLMATMPQALFVSAGGYHHHIGLNTWAAHAGPRREPGNLGLSLATLELPDGEALAALTDSLAAGGIAFERPSDDLALVRDPSGNRLLFAAGRQASSDQLALSEI</sequence>
<evidence type="ECO:0000313" key="3">
    <source>
        <dbReference type="EMBL" id="SON56591.1"/>
    </source>
</evidence>
<dbReference type="Pfam" id="PF00903">
    <property type="entry name" value="Glyoxalase"/>
    <property type="match status" value="2"/>
</dbReference>